<gene>
    <name evidence="2" type="ORF">V1478_018519</name>
</gene>
<feature type="compositionally biased region" description="Basic and acidic residues" evidence="1">
    <location>
        <begin position="89"/>
        <end position="104"/>
    </location>
</feature>
<evidence type="ECO:0000256" key="1">
    <source>
        <dbReference type="SAM" id="MobiDB-lite"/>
    </source>
</evidence>
<sequence>MQATWYRVIDNNNNNNNADDNNNNDDDNNDNNNSNNPTLWKAIFAPVFRVLEPREGCAIVTRSRATDQQSRRSNALLLCIVPSQIKKQGTHEPRDLQRFEREGETTPEFPPPPSQIYSTTTNLQANARSFQMSQNFLGDFKDQ</sequence>
<feature type="region of interest" description="Disordered" evidence="1">
    <location>
        <begin position="9"/>
        <end position="37"/>
    </location>
</feature>
<keyword evidence="3" id="KW-1185">Reference proteome</keyword>
<dbReference type="AlphaFoldDB" id="A0ABD1ZSY9"/>
<proteinExistence type="predicted"/>
<accession>A0ABD1ZSY9</accession>
<evidence type="ECO:0000313" key="2">
    <source>
        <dbReference type="EMBL" id="KAL2711498.1"/>
    </source>
</evidence>
<reference evidence="2 3" key="1">
    <citation type="journal article" date="2024" name="Ann. Entomol. Soc. Am.">
        <title>Genomic analyses of the southern and eastern yellowjacket wasps (Hymenoptera: Vespidae) reveal evolutionary signatures of social life.</title>
        <authorList>
            <person name="Catto M.A."/>
            <person name="Caine P.B."/>
            <person name="Orr S.E."/>
            <person name="Hunt B.G."/>
            <person name="Goodisman M.A.D."/>
        </authorList>
    </citation>
    <scope>NUCLEOTIDE SEQUENCE [LARGE SCALE GENOMIC DNA]</scope>
    <source>
        <strain evidence="2">233</strain>
        <tissue evidence="2">Head and thorax</tissue>
    </source>
</reference>
<organism evidence="2 3">
    <name type="scientific">Vespula squamosa</name>
    <name type="common">Southern yellow jacket</name>
    <name type="synonym">Wasp</name>
    <dbReference type="NCBI Taxonomy" id="30214"/>
    <lineage>
        <taxon>Eukaryota</taxon>
        <taxon>Metazoa</taxon>
        <taxon>Ecdysozoa</taxon>
        <taxon>Arthropoda</taxon>
        <taxon>Hexapoda</taxon>
        <taxon>Insecta</taxon>
        <taxon>Pterygota</taxon>
        <taxon>Neoptera</taxon>
        <taxon>Endopterygota</taxon>
        <taxon>Hymenoptera</taxon>
        <taxon>Apocrita</taxon>
        <taxon>Aculeata</taxon>
        <taxon>Vespoidea</taxon>
        <taxon>Vespidae</taxon>
        <taxon>Vespinae</taxon>
        <taxon>Vespula</taxon>
    </lineage>
</organism>
<dbReference type="EMBL" id="JAUDFV010000173">
    <property type="protein sequence ID" value="KAL2711498.1"/>
    <property type="molecule type" value="Genomic_DNA"/>
</dbReference>
<evidence type="ECO:0000313" key="3">
    <source>
        <dbReference type="Proteomes" id="UP001607302"/>
    </source>
</evidence>
<comment type="caution">
    <text evidence="2">The sequence shown here is derived from an EMBL/GenBank/DDBJ whole genome shotgun (WGS) entry which is preliminary data.</text>
</comment>
<dbReference type="Proteomes" id="UP001607302">
    <property type="component" value="Unassembled WGS sequence"/>
</dbReference>
<name>A0ABD1ZSY9_VESSQ</name>
<feature type="compositionally biased region" description="Low complexity" evidence="1">
    <location>
        <begin position="10"/>
        <end position="21"/>
    </location>
</feature>
<feature type="region of interest" description="Disordered" evidence="1">
    <location>
        <begin position="87"/>
        <end position="118"/>
    </location>
</feature>
<protein>
    <submittedName>
        <fullName evidence="2">Uncharacterized protein</fullName>
    </submittedName>
</protein>